<dbReference type="EMBL" id="BMFT01000002">
    <property type="protein sequence ID" value="GGH31623.1"/>
    <property type="molecule type" value="Genomic_DNA"/>
</dbReference>
<reference evidence="2" key="1">
    <citation type="journal article" date="2019" name="Int. J. Syst. Evol. Microbiol.">
        <title>The Global Catalogue of Microorganisms (GCM) 10K type strain sequencing project: providing services to taxonomists for standard genome sequencing and annotation.</title>
        <authorList>
            <consortium name="The Broad Institute Genomics Platform"/>
            <consortium name="The Broad Institute Genome Sequencing Center for Infectious Disease"/>
            <person name="Wu L."/>
            <person name="Ma J."/>
        </authorList>
    </citation>
    <scope>NUCLEOTIDE SEQUENCE [LARGE SCALE GENOMIC DNA]</scope>
    <source>
        <strain evidence="2">CGMCC 1.12769</strain>
    </source>
</reference>
<accession>A0ABQ1YME3</accession>
<dbReference type="RefSeq" id="WP_268238753.1">
    <property type="nucleotide sequence ID" value="NZ_BMFT01000002.1"/>
</dbReference>
<protein>
    <submittedName>
        <fullName evidence="1">Uncharacterized protein</fullName>
    </submittedName>
</protein>
<name>A0ABQ1YME3_9BACL</name>
<sequence>MVLISLAKVFAEKVPDHEFYRCATALIGETSPLTGPTYQQGVSR</sequence>
<gene>
    <name evidence="1" type="ORF">GCM10008013_35460</name>
</gene>
<comment type="caution">
    <text evidence="1">The sequence shown here is derived from an EMBL/GenBank/DDBJ whole genome shotgun (WGS) entry which is preliminary data.</text>
</comment>
<evidence type="ECO:0000313" key="2">
    <source>
        <dbReference type="Proteomes" id="UP000659344"/>
    </source>
</evidence>
<evidence type="ECO:0000313" key="1">
    <source>
        <dbReference type="EMBL" id="GGH31623.1"/>
    </source>
</evidence>
<keyword evidence="2" id="KW-1185">Reference proteome</keyword>
<dbReference type="Proteomes" id="UP000659344">
    <property type="component" value="Unassembled WGS sequence"/>
</dbReference>
<organism evidence="1 2">
    <name type="scientific">Paenibacillus segetis</name>
    <dbReference type="NCBI Taxonomy" id="1325360"/>
    <lineage>
        <taxon>Bacteria</taxon>
        <taxon>Bacillati</taxon>
        <taxon>Bacillota</taxon>
        <taxon>Bacilli</taxon>
        <taxon>Bacillales</taxon>
        <taxon>Paenibacillaceae</taxon>
        <taxon>Paenibacillus</taxon>
    </lineage>
</organism>
<proteinExistence type="predicted"/>